<feature type="non-terminal residue" evidence="4">
    <location>
        <position position="1"/>
    </location>
</feature>
<keyword evidence="3" id="KW-0378">Hydrolase</keyword>
<dbReference type="Gene3D" id="2.40.10.10">
    <property type="entry name" value="Trypsin-like serine proteases"/>
    <property type="match status" value="1"/>
</dbReference>
<dbReference type="InterPro" id="IPR051201">
    <property type="entry name" value="Chloro_Bact_Ser_Proteases"/>
</dbReference>
<evidence type="ECO:0008006" key="6">
    <source>
        <dbReference type="Google" id="ProtNLM"/>
    </source>
</evidence>
<accession>A0A5J9WJZ8</accession>
<dbReference type="PANTHER" id="PTHR43343:SF6">
    <property type="entry name" value="PROTEASE DO-LIKE 5, CHLOROPLASTIC ISOFORM X1"/>
    <property type="match status" value="1"/>
</dbReference>
<evidence type="ECO:0000256" key="2">
    <source>
        <dbReference type="ARBA" id="ARBA00022670"/>
    </source>
</evidence>
<dbReference type="EMBL" id="RWGY01000002">
    <property type="protein sequence ID" value="TVU49022.1"/>
    <property type="molecule type" value="Genomic_DNA"/>
</dbReference>
<dbReference type="GO" id="GO:0008233">
    <property type="term" value="F:peptidase activity"/>
    <property type="evidence" value="ECO:0007669"/>
    <property type="project" value="UniProtKB-KW"/>
</dbReference>
<gene>
    <name evidence="4" type="ORF">EJB05_00313</name>
</gene>
<dbReference type="InterPro" id="IPR009003">
    <property type="entry name" value="Peptidase_S1_PA"/>
</dbReference>
<dbReference type="SUPFAM" id="SSF50494">
    <property type="entry name" value="Trypsin-like serine proteases"/>
    <property type="match status" value="1"/>
</dbReference>
<evidence type="ECO:0000313" key="5">
    <source>
        <dbReference type="Proteomes" id="UP000324897"/>
    </source>
</evidence>
<comment type="similarity">
    <text evidence="1">Belongs to the peptidase S1C family.</text>
</comment>
<dbReference type="PANTHER" id="PTHR43343">
    <property type="entry name" value="PEPTIDASE S12"/>
    <property type="match status" value="1"/>
</dbReference>
<dbReference type="InterPro" id="IPR043504">
    <property type="entry name" value="Peptidase_S1_PA_chymotrypsin"/>
</dbReference>
<name>A0A5J9WJZ8_9POAL</name>
<proteinExistence type="inferred from homology"/>
<sequence>MVAKLASSGTPRDTLFSWTILVAKFSTQDGKLLGYDPAYDLAVLKEYDICRTFFHPGNTGGPLIDSYGHLIGVNTDTFTSKGSGISSGVNFALQLCMWDLCEQQTLYIVNLTRVLTATLITAFVTYMVPVGSVGVKKLYRVSIRLKIL</sequence>
<dbReference type="GO" id="GO:0006508">
    <property type="term" value="P:proteolysis"/>
    <property type="evidence" value="ECO:0007669"/>
    <property type="project" value="UniProtKB-KW"/>
</dbReference>
<dbReference type="AlphaFoldDB" id="A0A5J9WJZ8"/>
<keyword evidence="5" id="KW-1185">Reference proteome</keyword>
<comment type="caution">
    <text evidence="4">The sequence shown here is derived from an EMBL/GenBank/DDBJ whole genome shotgun (WGS) entry which is preliminary data.</text>
</comment>
<reference evidence="4 5" key="1">
    <citation type="journal article" date="2019" name="Sci. Rep.">
        <title>A high-quality genome of Eragrostis curvula grass provides insights into Poaceae evolution and supports new strategies to enhance forage quality.</title>
        <authorList>
            <person name="Carballo J."/>
            <person name="Santos B.A.C.M."/>
            <person name="Zappacosta D."/>
            <person name="Garbus I."/>
            <person name="Selva J.P."/>
            <person name="Gallo C.A."/>
            <person name="Diaz A."/>
            <person name="Albertini E."/>
            <person name="Caccamo M."/>
            <person name="Echenique V."/>
        </authorList>
    </citation>
    <scope>NUCLEOTIDE SEQUENCE [LARGE SCALE GENOMIC DNA]</scope>
    <source>
        <strain evidence="5">cv. Victoria</strain>
        <tissue evidence="4">Leaf</tissue>
    </source>
</reference>
<organism evidence="4 5">
    <name type="scientific">Eragrostis curvula</name>
    <name type="common">weeping love grass</name>
    <dbReference type="NCBI Taxonomy" id="38414"/>
    <lineage>
        <taxon>Eukaryota</taxon>
        <taxon>Viridiplantae</taxon>
        <taxon>Streptophyta</taxon>
        <taxon>Embryophyta</taxon>
        <taxon>Tracheophyta</taxon>
        <taxon>Spermatophyta</taxon>
        <taxon>Magnoliopsida</taxon>
        <taxon>Liliopsida</taxon>
        <taxon>Poales</taxon>
        <taxon>Poaceae</taxon>
        <taxon>PACMAD clade</taxon>
        <taxon>Chloridoideae</taxon>
        <taxon>Eragrostideae</taxon>
        <taxon>Eragrostidinae</taxon>
        <taxon>Eragrostis</taxon>
    </lineage>
</organism>
<dbReference type="Gramene" id="TVU49022">
    <property type="protein sequence ID" value="TVU49022"/>
    <property type="gene ID" value="EJB05_00313"/>
</dbReference>
<evidence type="ECO:0000313" key="4">
    <source>
        <dbReference type="EMBL" id="TVU49022.1"/>
    </source>
</evidence>
<dbReference type="Proteomes" id="UP000324897">
    <property type="component" value="Chromosome 6"/>
</dbReference>
<protein>
    <recommendedName>
        <fullName evidence="6">Peptidase S1 domain-containing protein</fullName>
    </recommendedName>
</protein>
<keyword evidence="2" id="KW-0645">Protease</keyword>
<dbReference type="OrthoDB" id="4217619at2759"/>
<evidence type="ECO:0000256" key="3">
    <source>
        <dbReference type="ARBA" id="ARBA00022801"/>
    </source>
</evidence>
<evidence type="ECO:0000256" key="1">
    <source>
        <dbReference type="ARBA" id="ARBA00010541"/>
    </source>
</evidence>